<organism evidence="1 2">
    <name type="scientific">Rangifer tarandus platyrhynchus</name>
    <name type="common">Svalbard reindeer</name>
    <dbReference type="NCBI Taxonomy" id="3082113"/>
    <lineage>
        <taxon>Eukaryota</taxon>
        <taxon>Metazoa</taxon>
        <taxon>Chordata</taxon>
        <taxon>Craniata</taxon>
        <taxon>Vertebrata</taxon>
        <taxon>Euteleostomi</taxon>
        <taxon>Mammalia</taxon>
        <taxon>Eutheria</taxon>
        <taxon>Laurasiatheria</taxon>
        <taxon>Artiodactyla</taxon>
        <taxon>Ruminantia</taxon>
        <taxon>Pecora</taxon>
        <taxon>Cervidae</taxon>
        <taxon>Odocoileinae</taxon>
        <taxon>Rangifer</taxon>
    </lineage>
</organism>
<sequence>MWLAGRASQAPDVGSGTGAHFSCSPGSPLLQTQLPEPARGLSTQRASHGGCVSFYHEPHRKGPLLQSSRILTLGTCRGHLPEAWGGHHLYGTLCPQTCHFP</sequence>
<dbReference type="EMBL" id="OX596117">
    <property type="protein sequence ID" value="CAN0494791.1"/>
    <property type="molecule type" value="Genomic_DNA"/>
</dbReference>
<evidence type="ECO:0000313" key="1">
    <source>
        <dbReference type="EMBL" id="CAN0494791.1"/>
    </source>
</evidence>
<gene>
    <name evidence="1" type="ORF">MRATA1EN22A_LOCUS21909</name>
</gene>
<reference evidence="1" key="2">
    <citation type="submission" date="2025-03" db="EMBL/GenBank/DDBJ databases">
        <authorList>
            <consortium name="ELIXIR-Norway"/>
            <consortium name="Elixir Norway"/>
        </authorList>
    </citation>
    <scope>NUCLEOTIDE SEQUENCE</scope>
</reference>
<proteinExistence type="predicted"/>
<dbReference type="Proteomes" id="UP001162501">
    <property type="component" value="Chromosome 33"/>
</dbReference>
<protein>
    <submittedName>
        <fullName evidence="1">Uncharacterized protein</fullName>
    </submittedName>
</protein>
<reference evidence="1" key="1">
    <citation type="submission" date="2023-05" db="EMBL/GenBank/DDBJ databases">
        <authorList>
            <consortium name="ELIXIR-Norway"/>
        </authorList>
    </citation>
    <scope>NUCLEOTIDE SEQUENCE</scope>
</reference>
<accession>A0AC59ZS05</accession>
<evidence type="ECO:0000313" key="2">
    <source>
        <dbReference type="Proteomes" id="UP001162501"/>
    </source>
</evidence>
<name>A0AC59ZS05_RANTA</name>